<name>A0A4R6TCS0_9FLAO</name>
<protein>
    <submittedName>
        <fullName evidence="1">Uncharacterized protein</fullName>
    </submittedName>
</protein>
<sequence length="54" mass="6095">MGSILNKSEQKNINGGLQYDCDPSKPEPCQLPTWGNFTVECINNRCVYTEITPF</sequence>
<organism evidence="1 2">
    <name type="scientific">Tenacibaculum caenipelagi</name>
    <dbReference type="NCBI Taxonomy" id="1325435"/>
    <lineage>
        <taxon>Bacteria</taxon>
        <taxon>Pseudomonadati</taxon>
        <taxon>Bacteroidota</taxon>
        <taxon>Flavobacteriia</taxon>
        <taxon>Flavobacteriales</taxon>
        <taxon>Flavobacteriaceae</taxon>
        <taxon>Tenacibaculum</taxon>
    </lineage>
</organism>
<gene>
    <name evidence="1" type="ORF">DFQ07_2009</name>
</gene>
<evidence type="ECO:0000313" key="1">
    <source>
        <dbReference type="EMBL" id="TDQ25584.1"/>
    </source>
</evidence>
<comment type="caution">
    <text evidence="1">The sequence shown here is derived from an EMBL/GenBank/DDBJ whole genome shotgun (WGS) entry which is preliminary data.</text>
</comment>
<dbReference type="EMBL" id="SNYH01000004">
    <property type="protein sequence ID" value="TDQ25584.1"/>
    <property type="molecule type" value="Genomic_DNA"/>
</dbReference>
<accession>A0A4R6TCS0</accession>
<dbReference type="AlphaFoldDB" id="A0A4R6TCS0"/>
<evidence type="ECO:0000313" key="2">
    <source>
        <dbReference type="Proteomes" id="UP000295390"/>
    </source>
</evidence>
<dbReference type="Proteomes" id="UP000295390">
    <property type="component" value="Unassembled WGS sequence"/>
</dbReference>
<proteinExistence type="predicted"/>
<reference evidence="1 2" key="1">
    <citation type="submission" date="2019-03" db="EMBL/GenBank/DDBJ databases">
        <title>Genomic Encyclopedia of Type Strains, Phase III (KMG-III): the genomes of soil and plant-associated and newly described type strains.</title>
        <authorList>
            <person name="Whitman W."/>
        </authorList>
    </citation>
    <scope>NUCLEOTIDE SEQUENCE [LARGE SCALE GENOMIC DNA]</scope>
    <source>
        <strain evidence="1 2">CECT 8283</strain>
    </source>
</reference>
<keyword evidence="2" id="KW-1185">Reference proteome</keyword>